<dbReference type="EMBL" id="HBUF01332485">
    <property type="protein sequence ID" value="CAG6697209.1"/>
    <property type="molecule type" value="Transcribed_RNA"/>
</dbReference>
<organism evidence="2">
    <name type="scientific">Cacopsylla melanoneura</name>
    <dbReference type="NCBI Taxonomy" id="428564"/>
    <lineage>
        <taxon>Eukaryota</taxon>
        <taxon>Metazoa</taxon>
        <taxon>Ecdysozoa</taxon>
        <taxon>Arthropoda</taxon>
        <taxon>Hexapoda</taxon>
        <taxon>Insecta</taxon>
        <taxon>Pterygota</taxon>
        <taxon>Neoptera</taxon>
        <taxon>Paraneoptera</taxon>
        <taxon>Hemiptera</taxon>
        <taxon>Sternorrhyncha</taxon>
        <taxon>Psylloidea</taxon>
        <taxon>Psyllidae</taxon>
        <taxon>Psyllinae</taxon>
        <taxon>Cacopsylla</taxon>
    </lineage>
</organism>
<evidence type="ECO:0000313" key="2">
    <source>
        <dbReference type="EMBL" id="CAG6789170.1"/>
    </source>
</evidence>
<sequence>MRQNNPHISKRRGGRKVAHRRFSLQVILCKVAHRRFSLQKKGSREKDKAFLRRNRSMRQHLENSEGGGAGEGEQSKTPEDSICSGEGPSGIFNDGPSAAYSEYAVGFSTPNIHHSRAASYRM</sequence>
<reference evidence="2" key="1">
    <citation type="submission" date="2021-05" db="EMBL/GenBank/DDBJ databases">
        <authorList>
            <person name="Alioto T."/>
            <person name="Alioto T."/>
            <person name="Gomez Garrido J."/>
        </authorList>
    </citation>
    <scope>NUCLEOTIDE SEQUENCE</scope>
</reference>
<proteinExistence type="predicted"/>
<dbReference type="AlphaFoldDB" id="A0A8D9BPJ2"/>
<dbReference type="EMBL" id="HBUF01663654">
    <property type="protein sequence ID" value="CAG6789170.1"/>
    <property type="molecule type" value="Transcribed_RNA"/>
</dbReference>
<name>A0A8D9BPJ2_9HEMI</name>
<dbReference type="EMBL" id="HBUF01104005">
    <property type="protein sequence ID" value="CAG6638805.1"/>
    <property type="molecule type" value="Transcribed_RNA"/>
</dbReference>
<protein>
    <submittedName>
        <fullName evidence="2">Uncharacterized protein</fullName>
    </submittedName>
</protein>
<evidence type="ECO:0000256" key="1">
    <source>
        <dbReference type="SAM" id="MobiDB-lite"/>
    </source>
</evidence>
<dbReference type="EMBL" id="HBUF01332483">
    <property type="protein sequence ID" value="CAG6697206.1"/>
    <property type="molecule type" value="Transcribed_RNA"/>
</dbReference>
<accession>A0A8D9BPJ2</accession>
<dbReference type="EMBL" id="HBUF01332487">
    <property type="protein sequence ID" value="CAG6697213.1"/>
    <property type="molecule type" value="Transcribed_RNA"/>
</dbReference>
<feature type="region of interest" description="Disordered" evidence="1">
    <location>
        <begin position="38"/>
        <end position="95"/>
    </location>
</feature>